<name>A0ACC0QD04_9HYPO</name>
<evidence type="ECO:0000313" key="1">
    <source>
        <dbReference type="EMBL" id="KAI8649280.1"/>
    </source>
</evidence>
<organism evidence="1 2">
    <name type="scientific">Fusarium keratoplasticum</name>
    <dbReference type="NCBI Taxonomy" id="1328300"/>
    <lineage>
        <taxon>Eukaryota</taxon>
        <taxon>Fungi</taxon>
        <taxon>Dikarya</taxon>
        <taxon>Ascomycota</taxon>
        <taxon>Pezizomycotina</taxon>
        <taxon>Sordariomycetes</taxon>
        <taxon>Hypocreomycetidae</taxon>
        <taxon>Hypocreales</taxon>
        <taxon>Nectriaceae</taxon>
        <taxon>Fusarium</taxon>
        <taxon>Fusarium solani species complex</taxon>
    </lineage>
</organism>
<comment type="caution">
    <text evidence="1">The sequence shown here is derived from an EMBL/GenBank/DDBJ whole genome shotgun (WGS) entry which is preliminary data.</text>
</comment>
<dbReference type="EMBL" id="CM046515">
    <property type="protein sequence ID" value="KAI8649280.1"/>
    <property type="molecule type" value="Genomic_DNA"/>
</dbReference>
<dbReference type="Proteomes" id="UP001065298">
    <property type="component" value="Chromosome 13"/>
</dbReference>
<proteinExistence type="predicted"/>
<evidence type="ECO:0000313" key="2">
    <source>
        <dbReference type="Proteomes" id="UP001065298"/>
    </source>
</evidence>
<accession>A0ACC0QD04</accession>
<sequence>MSFFGPYLEPTPKGLSVWNWMFEGNLALGLPPAAGSEPASARGFRDSTTGAFLSYRDLKSIATSTSTLLSRDYDLKPAQTVAIVSRNLFWYPAAMLSASRLGAVVTTLPAEAKKDDLVHFFRNSRAVLIFSDDTALDQVKAACQVVGLSTNKVIRLEGLRSEDSTFQALLHRAEALDPATYARPWVPSSHGDSPCAFLSFSSGTTGKPKAVIISHENLISQVRQMRQITPANRRSTLLGILPFFHSWEVTGLVHLLHLPIALQQDMVIMAKFNMTRMMQTIVEYRCDELWLVPPLLIRLLNDPSAQGYDLSFVKQFNTGAAPLAEQVIAQLENRFPKVSIRQAWGMTETTSCLTVTPSDIATWSNATKVGKLVPGTEIRVVDQETERDVPIGQIGEIWARGPQVTKGYLDRPEETAASYVNGGFLRTGDLGSIDEEGFITIHDRIKEMIKVRGHAVAPAELEDLLHGHPKVRDVAIIGIPDDYSGEIPRAFIVLRPGINKDSEIERELQDFVTSRKAKHKRLAGGVEFVSEIPKSASGKILRRIIKNYWKQHQTVQGGRHAKL</sequence>
<gene>
    <name evidence="1" type="ORF">NCS57_01464600</name>
</gene>
<keyword evidence="2" id="KW-1185">Reference proteome</keyword>
<reference evidence="1" key="1">
    <citation type="submission" date="2022-06" db="EMBL/GenBank/DDBJ databases">
        <title>Fusarium solani species complex genomes reveal bases of compartmentalisation and animal pathogenesis.</title>
        <authorList>
            <person name="Tsai I.J."/>
        </authorList>
    </citation>
    <scope>NUCLEOTIDE SEQUENCE</scope>
    <source>
        <strain evidence="1">Fu6.1</strain>
    </source>
</reference>
<protein>
    <submittedName>
        <fullName evidence="1">Uncharacterized protein</fullName>
    </submittedName>
</protein>